<accession>A0AB36RDY3</accession>
<reference evidence="2" key="1">
    <citation type="submission" date="2017-08" db="EMBL/GenBank/DDBJ databases">
        <title>Mesorhizobium wenxinae sp. nov., a novel rhizobial species isolated from root nodules of chickpea (Cicer arietinum L.).</title>
        <authorList>
            <person name="Zhang J."/>
        </authorList>
    </citation>
    <scope>NUCLEOTIDE SEQUENCE [LARGE SCALE GENOMIC DNA]</scope>
    <source>
        <strain evidence="2">USDA 3392</strain>
    </source>
</reference>
<dbReference type="EMBL" id="NPKI01000011">
    <property type="protein sequence ID" value="PAQ03115.1"/>
    <property type="molecule type" value="Genomic_DNA"/>
</dbReference>
<evidence type="ECO:0000313" key="2">
    <source>
        <dbReference type="Proteomes" id="UP000216215"/>
    </source>
</evidence>
<organism evidence="1 2">
    <name type="scientific">Mesorhizobium mediterraneum</name>
    <dbReference type="NCBI Taxonomy" id="43617"/>
    <lineage>
        <taxon>Bacteria</taxon>
        <taxon>Pseudomonadati</taxon>
        <taxon>Pseudomonadota</taxon>
        <taxon>Alphaproteobacteria</taxon>
        <taxon>Hyphomicrobiales</taxon>
        <taxon>Phyllobacteriaceae</taxon>
        <taxon>Mesorhizobium</taxon>
    </lineage>
</organism>
<name>A0AB36RDY3_9HYPH</name>
<gene>
    <name evidence="1" type="ORF">CIT25_06870</name>
</gene>
<proteinExistence type="predicted"/>
<evidence type="ECO:0000313" key="1">
    <source>
        <dbReference type="EMBL" id="PAQ03115.1"/>
    </source>
</evidence>
<keyword evidence="2" id="KW-1185">Reference proteome</keyword>
<protein>
    <recommendedName>
        <fullName evidence="3">DUF982 domain-containing protein</fullName>
    </recommendedName>
</protein>
<dbReference type="AlphaFoldDB" id="A0AB36RDY3"/>
<dbReference type="Proteomes" id="UP000216215">
    <property type="component" value="Unassembled WGS sequence"/>
</dbReference>
<evidence type="ECO:0008006" key="3">
    <source>
        <dbReference type="Google" id="ProtNLM"/>
    </source>
</evidence>
<comment type="caution">
    <text evidence="1">The sequence shown here is derived from an EMBL/GenBank/DDBJ whole genome shotgun (WGS) entry which is preliminary data.</text>
</comment>
<sequence length="81" mass="9092">MMVVPAPFYPESGRVHEGQSEYDPKKDCIRFLRESPAIAYNLCIAQACRFGSQPDAILIFLSFQSLEADVEQLACMMLCLS</sequence>